<evidence type="ECO:0000256" key="1">
    <source>
        <dbReference type="SAM" id="Phobius"/>
    </source>
</evidence>
<evidence type="ECO:0000313" key="3">
    <source>
        <dbReference type="EMBL" id="MCQ4635943.1"/>
    </source>
</evidence>
<name>A0ABT1RL80_9FIRM</name>
<dbReference type="RefSeq" id="WP_256131129.1">
    <property type="nucleotide sequence ID" value="NZ_JANFXK010000003.1"/>
</dbReference>
<evidence type="ECO:0000259" key="2">
    <source>
        <dbReference type="Pfam" id="PF14018"/>
    </source>
</evidence>
<keyword evidence="1" id="KW-0472">Membrane</keyword>
<evidence type="ECO:0000313" key="4">
    <source>
        <dbReference type="Proteomes" id="UP001524502"/>
    </source>
</evidence>
<feature type="transmembrane region" description="Helical" evidence="1">
    <location>
        <begin position="87"/>
        <end position="105"/>
    </location>
</feature>
<reference evidence="3 4" key="1">
    <citation type="submission" date="2022-06" db="EMBL/GenBank/DDBJ databases">
        <title>Isolation of gut microbiota from human fecal samples.</title>
        <authorList>
            <person name="Pamer E.G."/>
            <person name="Barat B."/>
            <person name="Waligurski E."/>
            <person name="Medina S."/>
            <person name="Paddock L."/>
            <person name="Mostad J."/>
        </authorList>
    </citation>
    <scope>NUCLEOTIDE SEQUENCE [LARGE SCALE GENOMIC DNA]</scope>
    <source>
        <strain evidence="3 4">SL.3.17</strain>
    </source>
</reference>
<dbReference type="Pfam" id="PF14018">
    <property type="entry name" value="DUF4234"/>
    <property type="match status" value="1"/>
</dbReference>
<proteinExistence type="predicted"/>
<feature type="transmembrane region" description="Helical" evidence="1">
    <location>
        <begin position="6"/>
        <end position="26"/>
    </location>
</feature>
<sequence length="116" mass="13183">MNRNIALSIVLSIVTCGIYSIYWFVVLTDEVNREKAEYAADMSGVACFLLSLITCNIYGIYWAYKMGEKLDTIKSERGIVTGRDSNVLYLILELFGFNIIVLALSQNEMNKIHPIY</sequence>
<protein>
    <submittedName>
        <fullName evidence="3">DUF4234 domain-containing protein</fullName>
    </submittedName>
</protein>
<keyword evidence="1" id="KW-1133">Transmembrane helix</keyword>
<dbReference type="InterPro" id="IPR025328">
    <property type="entry name" value="DUF4234"/>
</dbReference>
<keyword evidence="4" id="KW-1185">Reference proteome</keyword>
<feature type="transmembrane region" description="Helical" evidence="1">
    <location>
        <begin position="38"/>
        <end position="64"/>
    </location>
</feature>
<keyword evidence="1" id="KW-0812">Transmembrane</keyword>
<gene>
    <name evidence="3" type="ORF">NE619_04325</name>
</gene>
<dbReference type="Proteomes" id="UP001524502">
    <property type="component" value="Unassembled WGS sequence"/>
</dbReference>
<dbReference type="EMBL" id="JANFXK010000003">
    <property type="protein sequence ID" value="MCQ4635943.1"/>
    <property type="molecule type" value="Genomic_DNA"/>
</dbReference>
<feature type="domain" description="DUF4234" evidence="2">
    <location>
        <begin position="3"/>
        <end position="71"/>
    </location>
</feature>
<organism evidence="3 4">
    <name type="scientific">Anaerovorax odorimutans</name>
    <dbReference type="NCBI Taxonomy" id="109327"/>
    <lineage>
        <taxon>Bacteria</taxon>
        <taxon>Bacillati</taxon>
        <taxon>Bacillota</taxon>
        <taxon>Clostridia</taxon>
        <taxon>Peptostreptococcales</taxon>
        <taxon>Anaerovoracaceae</taxon>
        <taxon>Anaerovorax</taxon>
    </lineage>
</organism>
<comment type="caution">
    <text evidence="3">The sequence shown here is derived from an EMBL/GenBank/DDBJ whole genome shotgun (WGS) entry which is preliminary data.</text>
</comment>
<accession>A0ABT1RL80</accession>